<proteinExistence type="predicted"/>
<protein>
    <submittedName>
        <fullName evidence="2">DUF1295 domain-containing protein</fullName>
    </submittedName>
</protein>
<dbReference type="Proteomes" id="UP001597110">
    <property type="component" value="Unassembled WGS sequence"/>
</dbReference>
<dbReference type="PANTHER" id="PTHR32251:SF17">
    <property type="entry name" value="STEROID 5-ALPHA REDUCTASE C-TERMINAL DOMAIN-CONTAINING PROTEIN"/>
    <property type="match status" value="1"/>
</dbReference>
<evidence type="ECO:0000313" key="2">
    <source>
        <dbReference type="EMBL" id="MFD0725659.1"/>
    </source>
</evidence>
<dbReference type="InterPro" id="IPR010721">
    <property type="entry name" value="UstE-like"/>
</dbReference>
<dbReference type="PROSITE" id="PS50244">
    <property type="entry name" value="S5A_REDUCTASE"/>
    <property type="match status" value="1"/>
</dbReference>
<evidence type="ECO:0000313" key="3">
    <source>
        <dbReference type="Proteomes" id="UP001597110"/>
    </source>
</evidence>
<keyword evidence="1" id="KW-1133">Transmembrane helix</keyword>
<dbReference type="EMBL" id="JBHTIF010000001">
    <property type="protein sequence ID" value="MFD0725659.1"/>
    <property type="molecule type" value="Genomic_DNA"/>
</dbReference>
<reference evidence="3" key="1">
    <citation type="journal article" date="2019" name="Int. J. Syst. Evol. Microbiol.">
        <title>The Global Catalogue of Microorganisms (GCM) 10K type strain sequencing project: providing services to taxonomists for standard genome sequencing and annotation.</title>
        <authorList>
            <consortium name="The Broad Institute Genomics Platform"/>
            <consortium name="The Broad Institute Genome Sequencing Center for Infectious Disease"/>
            <person name="Wu L."/>
            <person name="Ma J."/>
        </authorList>
    </citation>
    <scope>NUCLEOTIDE SEQUENCE [LARGE SCALE GENOMIC DNA]</scope>
    <source>
        <strain evidence="3">CCUG 55585</strain>
    </source>
</reference>
<accession>A0ABW2YGP9</accession>
<evidence type="ECO:0000256" key="1">
    <source>
        <dbReference type="SAM" id="Phobius"/>
    </source>
</evidence>
<feature type="transmembrane region" description="Helical" evidence="1">
    <location>
        <begin position="194"/>
        <end position="223"/>
    </location>
</feature>
<feature type="transmembrane region" description="Helical" evidence="1">
    <location>
        <begin position="139"/>
        <end position="157"/>
    </location>
</feature>
<organism evidence="2 3">
    <name type="scientific">Lysobacter brunescens</name>
    <dbReference type="NCBI Taxonomy" id="262323"/>
    <lineage>
        <taxon>Bacteria</taxon>
        <taxon>Pseudomonadati</taxon>
        <taxon>Pseudomonadota</taxon>
        <taxon>Gammaproteobacteria</taxon>
        <taxon>Lysobacterales</taxon>
        <taxon>Lysobacteraceae</taxon>
        <taxon>Lysobacter</taxon>
    </lineage>
</organism>
<keyword evidence="3" id="KW-1185">Reference proteome</keyword>
<keyword evidence="1" id="KW-0472">Membrane</keyword>
<dbReference type="Pfam" id="PF06966">
    <property type="entry name" value="DUF1295"/>
    <property type="match status" value="1"/>
</dbReference>
<name>A0ABW2YGP9_9GAMM</name>
<comment type="caution">
    <text evidence="2">The sequence shown here is derived from an EMBL/GenBank/DDBJ whole genome shotgun (WGS) entry which is preliminary data.</text>
</comment>
<dbReference type="RefSeq" id="WP_386823247.1">
    <property type="nucleotide sequence ID" value="NZ_JBHTIF010000001.1"/>
</dbReference>
<dbReference type="Gene3D" id="1.20.120.1630">
    <property type="match status" value="1"/>
</dbReference>
<feature type="transmembrane region" description="Helical" evidence="1">
    <location>
        <begin position="61"/>
        <end position="82"/>
    </location>
</feature>
<dbReference type="PANTHER" id="PTHR32251">
    <property type="entry name" value="3-OXO-5-ALPHA-STEROID 4-DEHYDROGENASE"/>
    <property type="match status" value="1"/>
</dbReference>
<feature type="transmembrane region" description="Helical" evidence="1">
    <location>
        <begin position="109"/>
        <end position="127"/>
    </location>
</feature>
<keyword evidence="1" id="KW-0812">Transmembrane</keyword>
<sequence length="259" mass="29346">MNFVGLDHLGWPAAVMVTLAVFMWLLSVKLRDVSIVDSAWSIFFLLFALVFAWRLGDRSPATLAMLALVAAWALRLSIYITWRNHGHGEDRRYQAIRARNQPNFEFKSLYLVFLLQAVLAFVIAMPLLPALNGARDANLLTWMGMVVALFGLLFETIGDAQMARFKADPASAGQVMDRGLWRYTRHPNYFGESVFWWGVWIASASLGGAWTVFSPVLMTFLLLRVSGVPLLEADLKQRRPAYAEYLRTTSSFVPWPPKR</sequence>
<feature type="transmembrane region" description="Helical" evidence="1">
    <location>
        <begin position="6"/>
        <end position="26"/>
    </location>
</feature>
<gene>
    <name evidence="2" type="ORF">ACFQ0E_08605</name>
</gene>
<feature type="transmembrane region" description="Helical" evidence="1">
    <location>
        <begin position="38"/>
        <end position="55"/>
    </location>
</feature>